<reference evidence="3" key="1">
    <citation type="submission" date="2023-01" db="EMBL/GenBank/DDBJ databases">
        <title>Whole genome sequence of Paucibacter sp. S2-9 isolated from pond sediment.</title>
        <authorList>
            <person name="Jung J.Y."/>
        </authorList>
    </citation>
    <scope>NUCLEOTIDE SEQUENCE</scope>
    <source>
        <strain evidence="3">S2-9</strain>
    </source>
</reference>
<dbReference type="SFLD" id="SFLDS00019">
    <property type="entry name" value="Glutathione_Transferase_(cytos"/>
    <property type="match status" value="1"/>
</dbReference>
<keyword evidence="4" id="KW-1185">Reference proteome</keyword>
<dbReference type="CDD" id="cd03056">
    <property type="entry name" value="GST_N_4"/>
    <property type="match status" value="1"/>
</dbReference>
<dbReference type="Proteomes" id="UP001177769">
    <property type="component" value="Chromosome"/>
</dbReference>
<evidence type="ECO:0000313" key="4">
    <source>
        <dbReference type="Proteomes" id="UP001177769"/>
    </source>
</evidence>
<protein>
    <submittedName>
        <fullName evidence="3">Glutathione S-transferase family protein</fullName>
    </submittedName>
</protein>
<dbReference type="SUPFAM" id="SSF52833">
    <property type="entry name" value="Thioredoxin-like"/>
    <property type="match status" value="1"/>
</dbReference>
<dbReference type="InterPro" id="IPR040079">
    <property type="entry name" value="Glutathione_S-Trfase"/>
</dbReference>
<dbReference type="InterPro" id="IPR004046">
    <property type="entry name" value="GST_C"/>
</dbReference>
<dbReference type="KEGG" id="pais:PFX98_04810"/>
<sequence length="199" mass="22075">MSRRLYQFAISGHCHRVALMLALLGLPYERVEVDLFKRAQREPGFLALNPLGQVPVLDDEGQVLSDSNAILLYLAMRYPGGQAWLPQDALGWARLQRWFSLAASWLDEGPATARFARLSGREVPAQAVQLAERLFGHMEQELQRADWLLGAAPSLADVALYTYTAHAPEGGIELAPYPRLRAWLARVEALPGFVPMVAA</sequence>
<dbReference type="InterPro" id="IPR036249">
    <property type="entry name" value="Thioredoxin-like_sf"/>
</dbReference>
<evidence type="ECO:0000313" key="3">
    <source>
        <dbReference type="EMBL" id="WIT12932.1"/>
    </source>
</evidence>
<dbReference type="AlphaFoldDB" id="A0AA95NH32"/>
<dbReference type="InterPro" id="IPR004045">
    <property type="entry name" value="Glutathione_S-Trfase_N"/>
</dbReference>
<dbReference type="Pfam" id="PF00043">
    <property type="entry name" value="GST_C"/>
    <property type="match status" value="1"/>
</dbReference>
<dbReference type="EMBL" id="CP116346">
    <property type="protein sequence ID" value="WIT12932.1"/>
    <property type="molecule type" value="Genomic_DNA"/>
</dbReference>
<dbReference type="InterPro" id="IPR036282">
    <property type="entry name" value="Glutathione-S-Trfase_C_sf"/>
</dbReference>
<feature type="domain" description="GST N-terminal" evidence="1">
    <location>
        <begin position="1"/>
        <end position="82"/>
    </location>
</feature>
<dbReference type="PANTHER" id="PTHR44051:SF2">
    <property type="entry name" value="HYPOTHETICAL GLUTATHIONE S-TRANSFERASE LIKE PROTEIN"/>
    <property type="match status" value="1"/>
</dbReference>
<feature type="domain" description="GST C-terminal" evidence="2">
    <location>
        <begin position="88"/>
        <end position="199"/>
    </location>
</feature>
<organism evidence="3 4">
    <name type="scientific">Paucibacter sediminis</name>
    <dbReference type="NCBI Taxonomy" id="3019553"/>
    <lineage>
        <taxon>Bacteria</taxon>
        <taxon>Pseudomonadati</taxon>
        <taxon>Pseudomonadota</taxon>
        <taxon>Betaproteobacteria</taxon>
        <taxon>Burkholderiales</taxon>
        <taxon>Sphaerotilaceae</taxon>
        <taxon>Roseateles</taxon>
    </lineage>
</organism>
<proteinExistence type="predicted"/>
<evidence type="ECO:0000259" key="2">
    <source>
        <dbReference type="PROSITE" id="PS50405"/>
    </source>
</evidence>
<accession>A0AA95NH32</accession>
<dbReference type="SFLD" id="SFLDG00358">
    <property type="entry name" value="Main_(cytGST)"/>
    <property type="match status" value="1"/>
</dbReference>
<dbReference type="PROSITE" id="PS50405">
    <property type="entry name" value="GST_CTER"/>
    <property type="match status" value="1"/>
</dbReference>
<gene>
    <name evidence="3" type="ORF">PFX98_04810</name>
</gene>
<dbReference type="InterPro" id="IPR010987">
    <property type="entry name" value="Glutathione-S-Trfase_C-like"/>
</dbReference>
<dbReference type="Pfam" id="PF13409">
    <property type="entry name" value="GST_N_2"/>
    <property type="match status" value="1"/>
</dbReference>
<dbReference type="PANTHER" id="PTHR44051">
    <property type="entry name" value="GLUTATHIONE S-TRANSFERASE-RELATED"/>
    <property type="match status" value="1"/>
</dbReference>
<dbReference type="Gene3D" id="1.20.1050.10">
    <property type="match status" value="1"/>
</dbReference>
<dbReference type="PROSITE" id="PS50404">
    <property type="entry name" value="GST_NTER"/>
    <property type="match status" value="1"/>
</dbReference>
<dbReference type="Gene3D" id="3.40.30.10">
    <property type="entry name" value="Glutaredoxin"/>
    <property type="match status" value="1"/>
</dbReference>
<name>A0AA95NH32_9BURK</name>
<dbReference type="SFLD" id="SFLDG01150">
    <property type="entry name" value="Main.1:_Beta-like"/>
    <property type="match status" value="1"/>
</dbReference>
<evidence type="ECO:0000259" key="1">
    <source>
        <dbReference type="PROSITE" id="PS50404"/>
    </source>
</evidence>
<dbReference type="SUPFAM" id="SSF47616">
    <property type="entry name" value="GST C-terminal domain-like"/>
    <property type="match status" value="1"/>
</dbReference>
<dbReference type="RefSeq" id="WP_285234035.1">
    <property type="nucleotide sequence ID" value="NZ_CP116346.1"/>
</dbReference>